<name>A0A2P9HFF1_9HYPH</name>
<protein>
    <submittedName>
        <fullName evidence="2">Arginine utilization protein RocB</fullName>
    </submittedName>
</protein>
<dbReference type="InterPro" id="IPR012166">
    <property type="entry name" value="Uncharacterised_RocB"/>
</dbReference>
<evidence type="ECO:0000313" key="2">
    <source>
        <dbReference type="EMBL" id="SPL62826.1"/>
    </source>
</evidence>
<dbReference type="PANTHER" id="PTHR43808">
    <property type="entry name" value="ACETYLORNITHINE DEACETYLASE"/>
    <property type="match status" value="1"/>
</dbReference>
<dbReference type="EMBL" id="OOFM01000004">
    <property type="protein sequence ID" value="SPL62826.1"/>
    <property type="molecule type" value="Genomic_DNA"/>
</dbReference>
<dbReference type="Gene3D" id="3.40.630.10">
    <property type="entry name" value="Zn peptidases"/>
    <property type="match status" value="1"/>
</dbReference>
<dbReference type="AlphaFoldDB" id="A0A2P9HFF1"/>
<accession>A0A2P9HFF1</accession>
<dbReference type="GO" id="GO:0016787">
    <property type="term" value="F:hydrolase activity"/>
    <property type="evidence" value="ECO:0007669"/>
    <property type="project" value="InterPro"/>
</dbReference>
<sequence length="569" mass="62155">MTANVSNGAQNAVTMAHNHIDAQHVEELALRMVSWRSETGTPGEAEFSGRFVELLKEIPYFQENPANIRTVASHGDPLTHNVVALVRGKGRDTVVLAGHFDTVATDNYHELKSLSCDSLNLKDALIKDLGKRARSAQEERALEDLLSGDFLPGRGLLDMKSGIAAGIACLERFAADPDRSGNLVLIVTPDEERESRGMRSMRNALPDIARDFDLDISSAINLDVTSDQGDGSEGRAVYAGTIGKLLPFALVIGCSSHASYPYEGVSAQAMAAGILTRFEGNADLADRDDNDISPPPICLEAKDLRDGYEVTTPERFWIALNWLYHGMTAEELFKRFQDEVRTGAVDAVARFTAQAEAYGKLVGKRAGATPPAPKLLTFTELRAMAAQIAGNDFERLYDEQEQRLSGIDNPLSVSRQLTEWLVGVAHLAGPAIVVGFAGLHYPASHLDDTKTNDRLFREAIDETIKVFAAFPDQSLVWKPHFQGISDMSFLGQATLGQDIVSQNTPVSRLVDHPAANALRFPVVNIGPWGREFHQKLERVHAPYAFEVLPQIVSMIAEKFLAAKAGNNAR</sequence>
<reference evidence="3" key="1">
    <citation type="submission" date="2017-12" db="EMBL/GenBank/DDBJ databases">
        <authorList>
            <person name="Diaz M."/>
        </authorList>
    </citation>
    <scope>NUCLEOTIDE SEQUENCE [LARGE SCALE GENOMIC DNA]</scope>
    <source>
        <strain evidence="3">FI11154</strain>
    </source>
</reference>
<evidence type="ECO:0000256" key="1">
    <source>
        <dbReference type="ARBA" id="ARBA00022801"/>
    </source>
</evidence>
<proteinExistence type="predicted"/>
<dbReference type="SUPFAM" id="SSF53187">
    <property type="entry name" value="Zn-dependent exopeptidases"/>
    <property type="match status" value="1"/>
</dbReference>
<organism evidence="2 3">
    <name type="scientific">Ochrobactrum soli</name>
    <dbReference type="NCBI Taxonomy" id="2448455"/>
    <lineage>
        <taxon>Bacteria</taxon>
        <taxon>Pseudomonadati</taxon>
        <taxon>Pseudomonadota</taxon>
        <taxon>Alphaproteobacteria</taxon>
        <taxon>Hyphomicrobiales</taxon>
        <taxon>Brucellaceae</taxon>
        <taxon>Brucella/Ochrobactrum group</taxon>
        <taxon>Ochrobactrum</taxon>
    </lineage>
</organism>
<dbReference type="Pfam" id="PF01546">
    <property type="entry name" value="Peptidase_M20"/>
    <property type="match status" value="1"/>
</dbReference>
<gene>
    <name evidence="2" type="ORF">OHAE_2758</name>
</gene>
<dbReference type="InterPro" id="IPR002933">
    <property type="entry name" value="Peptidase_M20"/>
</dbReference>
<dbReference type="PANTHER" id="PTHR43808:SF27">
    <property type="entry name" value="PROTEIN ROCB"/>
    <property type="match status" value="1"/>
</dbReference>
<dbReference type="RefSeq" id="WP_109366869.1">
    <property type="nucleotide sequence ID" value="NZ_OOFM01000004.1"/>
</dbReference>
<keyword evidence="1" id="KW-0378">Hydrolase</keyword>
<dbReference type="PIRSF" id="PIRSF010386">
    <property type="entry name" value="RocB"/>
    <property type="match status" value="1"/>
</dbReference>
<dbReference type="Proteomes" id="UP000246073">
    <property type="component" value="Unassembled WGS sequence"/>
</dbReference>
<dbReference type="InterPro" id="IPR050072">
    <property type="entry name" value="Peptidase_M20A"/>
</dbReference>
<evidence type="ECO:0000313" key="3">
    <source>
        <dbReference type="Proteomes" id="UP000246073"/>
    </source>
</evidence>